<feature type="transmembrane region" description="Helical" evidence="9">
    <location>
        <begin position="51"/>
        <end position="72"/>
    </location>
</feature>
<dbReference type="GO" id="GO:0005886">
    <property type="term" value="C:plasma membrane"/>
    <property type="evidence" value="ECO:0007669"/>
    <property type="project" value="UniProtKB-SubCell"/>
</dbReference>
<keyword evidence="3" id="KW-1003">Cell membrane</keyword>
<evidence type="ECO:0000259" key="11">
    <source>
        <dbReference type="Pfam" id="PF04290"/>
    </source>
</evidence>
<evidence type="ECO:0000256" key="6">
    <source>
        <dbReference type="ARBA" id="ARBA00022989"/>
    </source>
</evidence>
<evidence type="ECO:0000256" key="2">
    <source>
        <dbReference type="ARBA" id="ARBA00022448"/>
    </source>
</evidence>
<keyword evidence="4 9" id="KW-0997">Cell inner membrane</keyword>
<feature type="domain" description="Tripartite ATP-independent periplasmic transporters DctQ component" evidence="11">
    <location>
        <begin position="27"/>
        <end position="157"/>
    </location>
</feature>
<dbReference type="STRING" id="564137.SAMN04488238_10823"/>
<comment type="subcellular location">
    <subcellularLocation>
        <location evidence="1 9">Cell inner membrane</location>
        <topology evidence="1 9">Multi-pass membrane protein</topology>
    </subcellularLocation>
</comment>
<evidence type="ECO:0000256" key="10">
    <source>
        <dbReference type="SAM" id="MobiDB-lite"/>
    </source>
</evidence>
<evidence type="ECO:0000313" key="12">
    <source>
        <dbReference type="EMBL" id="SDX40203.1"/>
    </source>
</evidence>
<comment type="function">
    <text evidence="9">Part of the tripartite ATP-independent periplasmic (TRAP) transport system.</text>
</comment>
<organism evidence="12 13">
    <name type="scientific">Roseicitreum antarcticum</name>
    <dbReference type="NCBI Taxonomy" id="564137"/>
    <lineage>
        <taxon>Bacteria</taxon>
        <taxon>Pseudomonadati</taxon>
        <taxon>Pseudomonadota</taxon>
        <taxon>Alphaproteobacteria</taxon>
        <taxon>Rhodobacterales</taxon>
        <taxon>Paracoccaceae</taxon>
        <taxon>Roseicitreum</taxon>
    </lineage>
</organism>
<feature type="region of interest" description="Disordered" evidence="10">
    <location>
        <begin position="165"/>
        <end position="195"/>
    </location>
</feature>
<dbReference type="GO" id="GO:0022857">
    <property type="term" value="F:transmembrane transporter activity"/>
    <property type="evidence" value="ECO:0007669"/>
    <property type="project" value="UniProtKB-UniRule"/>
</dbReference>
<dbReference type="Pfam" id="PF04290">
    <property type="entry name" value="DctQ"/>
    <property type="match status" value="1"/>
</dbReference>
<feature type="transmembrane region" description="Helical" evidence="9">
    <location>
        <begin position="93"/>
        <end position="112"/>
    </location>
</feature>
<dbReference type="InterPro" id="IPR055348">
    <property type="entry name" value="DctQ"/>
</dbReference>
<evidence type="ECO:0000256" key="8">
    <source>
        <dbReference type="ARBA" id="ARBA00038436"/>
    </source>
</evidence>
<comment type="similarity">
    <text evidence="8 9">Belongs to the TRAP transporter small permease family.</text>
</comment>
<dbReference type="InterPro" id="IPR007387">
    <property type="entry name" value="TRAP_DctQ"/>
</dbReference>
<dbReference type="PANTHER" id="PTHR35011">
    <property type="entry name" value="2,3-DIKETO-L-GULONATE TRAP TRANSPORTER SMALL PERMEASE PROTEIN YIAM"/>
    <property type="match status" value="1"/>
</dbReference>
<feature type="transmembrane region" description="Helical" evidence="9">
    <location>
        <begin position="15"/>
        <end position="39"/>
    </location>
</feature>
<dbReference type="RefSeq" id="WP_092890699.1">
    <property type="nucleotide sequence ID" value="NZ_CP061498.1"/>
</dbReference>
<keyword evidence="6 9" id="KW-1133">Transmembrane helix</keyword>
<evidence type="ECO:0000256" key="5">
    <source>
        <dbReference type="ARBA" id="ARBA00022692"/>
    </source>
</evidence>
<keyword evidence="7 9" id="KW-0472">Membrane</keyword>
<evidence type="ECO:0000256" key="7">
    <source>
        <dbReference type="ARBA" id="ARBA00023136"/>
    </source>
</evidence>
<keyword evidence="13" id="KW-1185">Reference proteome</keyword>
<gene>
    <name evidence="12" type="ORF">SAMN04488238_10823</name>
</gene>
<evidence type="ECO:0000256" key="9">
    <source>
        <dbReference type="RuleBase" id="RU369079"/>
    </source>
</evidence>
<dbReference type="Proteomes" id="UP000198539">
    <property type="component" value="Unassembled WGS sequence"/>
</dbReference>
<keyword evidence="5 9" id="KW-0812">Transmembrane</keyword>
<dbReference type="AlphaFoldDB" id="A0A1H3BE24"/>
<name>A0A1H3BE24_9RHOB</name>
<feature type="compositionally biased region" description="Basic and acidic residues" evidence="10">
    <location>
        <begin position="180"/>
        <end position="195"/>
    </location>
</feature>
<evidence type="ECO:0000256" key="4">
    <source>
        <dbReference type="ARBA" id="ARBA00022519"/>
    </source>
</evidence>
<dbReference type="PANTHER" id="PTHR35011:SF4">
    <property type="entry name" value="SLL1102 PROTEIN"/>
    <property type="match status" value="1"/>
</dbReference>
<comment type="caution">
    <text evidence="9">Lacks conserved residue(s) required for the propagation of feature annotation.</text>
</comment>
<keyword evidence="2 9" id="KW-0813">Transport</keyword>
<dbReference type="OrthoDB" id="9794346at2"/>
<dbReference type="EMBL" id="FNOM01000008">
    <property type="protein sequence ID" value="SDX40203.1"/>
    <property type="molecule type" value="Genomic_DNA"/>
</dbReference>
<evidence type="ECO:0000256" key="3">
    <source>
        <dbReference type="ARBA" id="ARBA00022475"/>
    </source>
</evidence>
<evidence type="ECO:0000256" key="1">
    <source>
        <dbReference type="ARBA" id="ARBA00004429"/>
    </source>
</evidence>
<protein>
    <recommendedName>
        <fullName evidence="9">TRAP transporter small permease protein</fullName>
    </recommendedName>
</protein>
<evidence type="ECO:0000313" key="13">
    <source>
        <dbReference type="Proteomes" id="UP000198539"/>
    </source>
</evidence>
<accession>A0A1H3BE24</accession>
<proteinExistence type="inferred from homology"/>
<comment type="subunit">
    <text evidence="9">The complex comprises the extracytoplasmic solute receptor protein and the two transmembrane proteins.</text>
</comment>
<sequence length="195" mass="20655">MTALFLKISRILDRAAVIACGSAALVLVVMVLVNVVLRYGFGTGSIKMQDLAAYAFAVLVITSVPVCLARGGHVRVEVLSERLSPGYLRGADAVALVLFLIPLFGLVIWAGWNDLTYSWSIREGAVTPGGLGGLWLVKSVLPLASVMMIWQGVAVVLNPPTPVADAPEVGPPETFVPVPERPDDRDALHRDGAAS</sequence>
<reference evidence="12 13" key="1">
    <citation type="submission" date="2016-10" db="EMBL/GenBank/DDBJ databases">
        <authorList>
            <person name="de Groot N.N."/>
        </authorList>
    </citation>
    <scope>NUCLEOTIDE SEQUENCE [LARGE SCALE GENOMIC DNA]</scope>
    <source>
        <strain evidence="12 13">CGMCC 1.8894</strain>
    </source>
</reference>